<accession>A5CYX8</accession>
<dbReference type="Pfam" id="PF00395">
    <property type="entry name" value="SLH"/>
    <property type="match status" value="2"/>
</dbReference>
<dbReference type="STRING" id="370438.PTH_2611"/>
<keyword evidence="1" id="KW-0677">Repeat</keyword>
<dbReference type="Proteomes" id="UP000006556">
    <property type="component" value="Chromosome"/>
</dbReference>
<dbReference type="AlphaFoldDB" id="A5CYX8"/>
<evidence type="ECO:0000259" key="3">
    <source>
        <dbReference type="PROSITE" id="PS51272"/>
    </source>
</evidence>
<dbReference type="InterPro" id="IPR051465">
    <property type="entry name" value="Cell_Envelope_Struct_Comp"/>
</dbReference>
<gene>
    <name evidence="4" type="ordered locus">PTH_2611</name>
</gene>
<dbReference type="EMBL" id="AP009389">
    <property type="protein sequence ID" value="BAF60792.1"/>
    <property type="molecule type" value="Genomic_DNA"/>
</dbReference>
<reference evidence="5" key="1">
    <citation type="journal article" date="2008" name="Genome Res.">
        <title>The genome of Pelotomaculum thermopropionicum reveals niche-associated evolution in anaerobic microbiota.</title>
        <authorList>
            <person name="Kosaka T."/>
            <person name="Kato S."/>
            <person name="Shimoyama T."/>
            <person name="Ishii S."/>
            <person name="Abe T."/>
            <person name="Watanabe K."/>
        </authorList>
    </citation>
    <scope>NUCLEOTIDE SEQUENCE [LARGE SCALE GENOMIC DNA]</scope>
    <source>
        <strain evidence="5">DSM 13744 / JCM 10971 / SI</strain>
    </source>
</reference>
<dbReference type="PANTHER" id="PTHR43308">
    <property type="entry name" value="OUTER MEMBRANE PROTEIN ALPHA-RELATED"/>
    <property type="match status" value="1"/>
</dbReference>
<dbReference type="HOGENOM" id="CLU_439257_0_0_9"/>
<feature type="chain" id="PRO_5002680747" evidence="2">
    <location>
        <begin position="30"/>
        <end position="732"/>
    </location>
</feature>
<protein>
    <submittedName>
        <fullName evidence="4">Hypothetical membrane protein</fullName>
    </submittedName>
</protein>
<organism evidence="4 5">
    <name type="scientific">Pelotomaculum thermopropionicum (strain DSM 13744 / JCM 10971 / SI)</name>
    <dbReference type="NCBI Taxonomy" id="370438"/>
    <lineage>
        <taxon>Bacteria</taxon>
        <taxon>Bacillati</taxon>
        <taxon>Bacillota</taxon>
        <taxon>Clostridia</taxon>
        <taxon>Eubacteriales</taxon>
        <taxon>Desulfotomaculaceae</taxon>
        <taxon>Pelotomaculum</taxon>
    </lineage>
</organism>
<dbReference type="eggNOG" id="COG1352">
    <property type="taxonomic scope" value="Bacteria"/>
</dbReference>
<sequence length="732" mass="80025">MFKNRKGFFIAAALALVLALAGFSTPAYAGVLMDVQEASWAEQAIEEMYAAGIVTGYEDGTFKPYNGVTRLEAVAMLVRAVGMEEQARAKENAKVSYRMPPGLFWGRGYLIVGVELGMLNKDYLDQLQPASPASRVEVAMLAYHALDLSPDSSPLTFDDAGQIPAEYREGVAAVVKNGLMKGLPGNVFKPADGINRAQMAVLLSNIAKFRPSEAYQARLVGGTLSQIDPAAGVISVQDGVNRLLAANCAVFVDGRRALPADLKAGDQVKMLLDGSGQVAYIEAAGAGAVQTYRGRVNSLFAISGEYWLGLTGFDGISITRPVMSGVTVNESGTQKDVSSLSQGNCVEIKLVDDKITEINMLKTSTITGRVEAVHTSSLSLRDDSGLLTEMNVTGDVDVKMGDIAMTFGEVQEGDRVRVTVCENMITGIEILHLNSVEGEIEELDTRGTWGITIRDGDGDVEEYEVDEDVVVKRDGDEIDFDELDEGEWVKLELDDDDCVIYIEVDEDEDSSEVEGEIEELDTRGTWGITIRDEDGDVEEYEVDEDVVVKRDGDEIDFDELDEGEWVRLELDDDDIVVQIEVTDEDSLTVTGTVTGLDTGSSPEITIKKSSGSEVSYDISDDVDCIRDGDSIDLDEIVIGAEVEVRVRDGEADRIEVLNDEDITVEGEITDVSTSRGRIRIVQDNGNEFTYYLADGCKLYDEDGDRIDLDEVEEGWDVEIRLEDGEIKRLYQR</sequence>
<dbReference type="KEGG" id="pth:PTH_2611"/>
<evidence type="ECO:0000256" key="2">
    <source>
        <dbReference type="SAM" id="SignalP"/>
    </source>
</evidence>
<keyword evidence="2" id="KW-0732">Signal</keyword>
<feature type="domain" description="SLH" evidence="3">
    <location>
        <begin position="154"/>
        <end position="217"/>
    </location>
</feature>
<name>A5CYX8_PELTS</name>
<dbReference type="InterPro" id="IPR001119">
    <property type="entry name" value="SLH_dom"/>
</dbReference>
<evidence type="ECO:0000256" key="1">
    <source>
        <dbReference type="ARBA" id="ARBA00022737"/>
    </source>
</evidence>
<evidence type="ECO:0000313" key="5">
    <source>
        <dbReference type="Proteomes" id="UP000006556"/>
    </source>
</evidence>
<proteinExistence type="predicted"/>
<feature type="signal peptide" evidence="2">
    <location>
        <begin position="1"/>
        <end position="29"/>
    </location>
</feature>
<dbReference type="PROSITE" id="PS51272">
    <property type="entry name" value="SLH"/>
    <property type="match status" value="2"/>
</dbReference>
<keyword evidence="5" id="KW-1185">Reference proteome</keyword>
<evidence type="ECO:0000313" key="4">
    <source>
        <dbReference type="EMBL" id="BAF60792.1"/>
    </source>
</evidence>
<dbReference type="PANTHER" id="PTHR43308:SF5">
    <property type="entry name" value="S-LAYER PROTEIN _ PEPTIDOGLYCAN ENDO-BETA-N-ACETYLGLUCOSAMINIDASE"/>
    <property type="match status" value="1"/>
</dbReference>
<feature type="domain" description="SLH" evidence="3">
    <location>
        <begin position="28"/>
        <end position="91"/>
    </location>
</feature>